<dbReference type="InterPro" id="IPR017939">
    <property type="entry name" value="G-Glutamylcylcotransferase"/>
</dbReference>
<dbReference type="SUPFAM" id="SSF110857">
    <property type="entry name" value="Gamma-glutamyl cyclotransferase-like"/>
    <property type="match status" value="1"/>
</dbReference>
<dbReference type="RefSeq" id="WP_162273544.1">
    <property type="nucleotide sequence ID" value="NZ_FOFO01000035.1"/>
</dbReference>
<evidence type="ECO:0000256" key="2">
    <source>
        <dbReference type="PIRSR" id="PIRSR617939-1"/>
    </source>
</evidence>
<evidence type="ECO:0000256" key="3">
    <source>
        <dbReference type="PIRSR" id="PIRSR617939-2"/>
    </source>
</evidence>
<proteinExistence type="predicted"/>
<keyword evidence="5" id="KW-1185">Reference proteome</keyword>
<dbReference type="EMBL" id="FOFO01000035">
    <property type="protein sequence ID" value="SEQ47942.1"/>
    <property type="molecule type" value="Genomic_DNA"/>
</dbReference>
<evidence type="ECO:0000313" key="4">
    <source>
        <dbReference type="EMBL" id="SEQ47942.1"/>
    </source>
</evidence>
<name>A0A1H9GCW1_9GAMM</name>
<feature type="binding site" evidence="3">
    <location>
        <begin position="7"/>
        <end position="12"/>
    </location>
    <ligand>
        <name>substrate</name>
    </ligand>
</feature>
<dbReference type="InterPro" id="IPR036568">
    <property type="entry name" value="GGCT-like_sf"/>
</dbReference>
<evidence type="ECO:0000313" key="5">
    <source>
        <dbReference type="Proteomes" id="UP000199496"/>
    </source>
</evidence>
<dbReference type="Gene3D" id="3.10.490.10">
    <property type="entry name" value="Gamma-glutamyl cyclotransferase-like"/>
    <property type="match status" value="1"/>
</dbReference>
<sequence>MKQASYYFAYGSSMWPEQMQQRCADARKIGSALLPGWRFLINRRGVATLQKDACSVCWGGVWKISRADEWSLDQYEGVATGHYQKVVLQVQLRNDRFVDALTYIDRRKQSGVPRDGYLIKILGGAVAFRLPNDYLNELLGWAGKAELEQWRQMA</sequence>
<organism evidence="4 5">
    <name type="scientific">Ectothiorhodospira magna</name>
    <dbReference type="NCBI Taxonomy" id="867345"/>
    <lineage>
        <taxon>Bacteria</taxon>
        <taxon>Pseudomonadati</taxon>
        <taxon>Pseudomonadota</taxon>
        <taxon>Gammaproteobacteria</taxon>
        <taxon>Chromatiales</taxon>
        <taxon>Ectothiorhodospiraceae</taxon>
        <taxon>Ectothiorhodospira</taxon>
    </lineage>
</organism>
<dbReference type="Pfam" id="PF13772">
    <property type="entry name" value="AIG2_2"/>
    <property type="match status" value="1"/>
</dbReference>
<dbReference type="PANTHER" id="PTHR12935:SF0">
    <property type="entry name" value="GAMMA-GLUTAMYLCYCLOTRANSFERASE"/>
    <property type="match status" value="1"/>
</dbReference>
<reference evidence="4 5" key="1">
    <citation type="submission" date="2016-10" db="EMBL/GenBank/DDBJ databases">
        <authorList>
            <person name="de Groot N.N."/>
        </authorList>
    </citation>
    <scope>NUCLEOTIDE SEQUENCE [LARGE SCALE GENOMIC DNA]</scope>
    <source>
        <strain evidence="4 5">B7-7</strain>
    </source>
</reference>
<dbReference type="STRING" id="867345.SAMN05421693_13516"/>
<dbReference type="Proteomes" id="UP000199496">
    <property type="component" value="Unassembled WGS sequence"/>
</dbReference>
<dbReference type="AlphaFoldDB" id="A0A1H9GCW1"/>
<keyword evidence="1" id="KW-0456">Lyase</keyword>
<dbReference type="InterPro" id="IPR013024">
    <property type="entry name" value="GGCT-like"/>
</dbReference>
<accession>A0A1H9GCW1</accession>
<dbReference type="CDD" id="cd06661">
    <property type="entry name" value="GGCT_like"/>
    <property type="match status" value="1"/>
</dbReference>
<protein>
    <submittedName>
        <fullName evidence="4">Cation transport regulator ChaC</fullName>
    </submittedName>
</protein>
<dbReference type="OrthoDB" id="5401862at2"/>
<dbReference type="GO" id="GO:0003839">
    <property type="term" value="F:gamma-glutamylcyclotransferase activity"/>
    <property type="evidence" value="ECO:0007669"/>
    <property type="project" value="InterPro"/>
</dbReference>
<evidence type="ECO:0000256" key="1">
    <source>
        <dbReference type="ARBA" id="ARBA00023239"/>
    </source>
</evidence>
<dbReference type="PANTHER" id="PTHR12935">
    <property type="entry name" value="GAMMA-GLUTAMYLCYCLOTRANSFERASE"/>
    <property type="match status" value="1"/>
</dbReference>
<feature type="active site" description="Proton acceptor" evidence="2">
    <location>
        <position position="76"/>
    </location>
</feature>
<gene>
    <name evidence="4" type="ORF">SAMN05421693_13516</name>
</gene>